<dbReference type="Gene3D" id="3.40.390.10">
    <property type="entry name" value="Collagenase (Catalytic Domain)"/>
    <property type="match status" value="1"/>
</dbReference>
<dbReference type="Pfam" id="PF18962">
    <property type="entry name" value="Por_Secre_tail"/>
    <property type="match status" value="1"/>
</dbReference>
<keyword evidence="6" id="KW-1185">Reference proteome</keyword>
<dbReference type="AlphaFoldDB" id="A0A5C6RRZ2"/>
<evidence type="ECO:0000313" key="5">
    <source>
        <dbReference type="EMBL" id="TXB64724.1"/>
    </source>
</evidence>
<evidence type="ECO:0000256" key="2">
    <source>
        <dbReference type="ARBA" id="ARBA00022729"/>
    </source>
</evidence>
<name>A0A5C6RRZ2_9FLAO</name>
<evidence type="ECO:0000313" key="6">
    <source>
        <dbReference type="Proteomes" id="UP000321721"/>
    </source>
</evidence>
<sequence>MKKTNSLIAIIIIISCLGNIFAQSKTSSIWIKASANQIATKSLLNNNSYENSEFYELNVNLLKSALQNAPLREKANGFSNIIVDFPIGNGELVSFKIMEAPVMHPDLAAKYPSIKSYVGYGVSTPHVIRFSLSNQKGLSCMLIPGVKKPVFIEPFTSDMKTYVVYSRTNETRKNTFECLTDDVPYYLKKNISSPSNQKDANDQTLRKFRLAMSATGEYTAYHGGTKAGALAAINTTMTRVNGVYEADFAITMELIANTDDVIYTNGGIDPYGSNLNSELQSTLTSVITEAAYDIGHLVHQESNSNGNAGCIGCVCVDGSKGSGFTSHVTPEGDDFDIDFVAHEMGHQFGGNHTFTHSSEGTGVQMEPGSGSTIMGYAGITGASDVQPHSDPYFHFATIEQVTNYVGTTSCQTTTSLTNNVPTADAGNDYIIPNGTAFILEGAGTDADLSDVLTFCWEQADEGFGSSTSVSPTSAGSPSFRSFLPITSPNRYMPKLDDVVNGTLSTQWETVLTVPGTMNFALTVRDNVTGGGQNKIDKMIVTVDANGPFVVTSQNTSGLTLNSGASETITWDVAGTNTGAVNTPNVDIFLSIDGGFTYPFTLATGVPNNGSASVTIPTGAATTNGRIMVRGSGNIFYALNSNNFTIEDSEFVMNFSNTNASPCPTQDAVYNFTYNTFLSFSENTTFSASGNPAGSTVTFNPTTATTNGTLVTVTVSGLNASMVGSYSIAVTGTSSSVTKIADLTLDVIDPSPSSAALTSPTDASTGIDPGVTFNWTASGVGAMYDIDIATDAAFTTIIDNATSLTTNSYVSSSLVGQTTYYWRVTSYNNCGSAPASTVFSFTTSSCTTVASTDIPVSISASGTPTITSTLNVVTSGNIVDLNVLNLTGTHTWINDLTVTLTSPQSTTVTLWDGICNSEDNFNLNLDDAAAPGALPCPPVGGGTYQPSNPLSVFNGENMNGIWTLSITDGANQDGGSLDGWGLEICADAITVGIDQNNTINSLNIYPNPTSNILNVALGKYNSVNQLVLTDLQGKIVFEQNNINTSPLQIDMSGYGKGVYLLQLKGQDESKIFKVTKQ</sequence>
<dbReference type="InterPro" id="IPR024079">
    <property type="entry name" value="MetalloPept_cat_dom_sf"/>
</dbReference>
<dbReference type="NCBIfam" id="TIGR04183">
    <property type="entry name" value="Por_Secre_tail"/>
    <property type="match status" value="1"/>
</dbReference>
<dbReference type="InterPro" id="IPR013783">
    <property type="entry name" value="Ig-like_fold"/>
</dbReference>
<proteinExistence type="predicted"/>
<dbReference type="InterPro" id="IPR002884">
    <property type="entry name" value="P_dom"/>
</dbReference>
<accession>A0A5C6RRZ2</accession>
<comment type="caution">
    <text evidence="5">The sequence shown here is derived from an EMBL/GenBank/DDBJ whole genome shotgun (WGS) entry which is preliminary data.</text>
</comment>
<gene>
    <name evidence="5" type="ORF">FRY74_09745</name>
</gene>
<dbReference type="SUPFAM" id="SSF55486">
    <property type="entry name" value="Metalloproteases ('zincins'), catalytic domain"/>
    <property type="match status" value="1"/>
</dbReference>
<dbReference type="SUPFAM" id="SSF49785">
    <property type="entry name" value="Galactose-binding domain-like"/>
    <property type="match status" value="1"/>
</dbReference>
<dbReference type="PROSITE" id="PS51829">
    <property type="entry name" value="P_HOMO_B"/>
    <property type="match status" value="1"/>
</dbReference>
<dbReference type="RefSeq" id="WP_147100966.1">
    <property type="nucleotide sequence ID" value="NZ_VOOS01000004.1"/>
</dbReference>
<organism evidence="5 6">
    <name type="scientific">Vicingus serpentipes</name>
    <dbReference type="NCBI Taxonomy" id="1926625"/>
    <lineage>
        <taxon>Bacteria</taxon>
        <taxon>Pseudomonadati</taxon>
        <taxon>Bacteroidota</taxon>
        <taxon>Flavobacteriia</taxon>
        <taxon>Flavobacteriales</taxon>
        <taxon>Vicingaceae</taxon>
        <taxon>Vicingus</taxon>
    </lineage>
</organism>
<dbReference type="GO" id="GO:0008237">
    <property type="term" value="F:metallopeptidase activity"/>
    <property type="evidence" value="ECO:0007669"/>
    <property type="project" value="InterPro"/>
</dbReference>
<evidence type="ECO:0000256" key="3">
    <source>
        <dbReference type="ARBA" id="ARBA00022801"/>
    </source>
</evidence>
<keyword evidence="3" id="KW-0378">Hydrolase</keyword>
<keyword evidence="1" id="KW-0645">Protease</keyword>
<dbReference type="Pfam" id="PF13583">
    <property type="entry name" value="Reprolysin_4"/>
    <property type="match status" value="1"/>
</dbReference>
<dbReference type="PROSITE" id="PS51257">
    <property type="entry name" value="PROKAR_LIPOPROTEIN"/>
    <property type="match status" value="1"/>
</dbReference>
<evidence type="ECO:0000256" key="1">
    <source>
        <dbReference type="ARBA" id="ARBA00022670"/>
    </source>
</evidence>
<protein>
    <submittedName>
        <fullName evidence="5">T9SS type A sorting domain-containing protein</fullName>
    </submittedName>
</protein>
<dbReference type="InterPro" id="IPR008979">
    <property type="entry name" value="Galactose-bd-like_sf"/>
</dbReference>
<feature type="domain" description="P/Homo B" evidence="4">
    <location>
        <begin position="832"/>
        <end position="989"/>
    </location>
</feature>
<dbReference type="Pfam" id="PF01483">
    <property type="entry name" value="P_proprotein"/>
    <property type="match status" value="1"/>
</dbReference>
<dbReference type="GO" id="GO:0006508">
    <property type="term" value="P:proteolysis"/>
    <property type="evidence" value="ECO:0007669"/>
    <property type="project" value="UniProtKB-KW"/>
</dbReference>
<dbReference type="InterPro" id="IPR026444">
    <property type="entry name" value="Secre_tail"/>
</dbReference>
<evidence type="ECO:0000259" key="4">
    <source>
        <dbReference type="PROSITE" id="PS51829"/>
    </source>
</evidence>
<keyword evidence="2" id="KW-0732">Signal</keyword>
<dbReference type="Gene3D" id="2.60.40.3080">
    <property type="match status" value="1"/>
</dbReference>
<dbReference type="GO" id="GO:0004252">
    <property type="term" value="F:serine-type endopeptidase activity"/>
    <property type="evidence" value="ECO:0007669"/>
    <property type="project" value="InterPro"/>
</dbReference>
<dbReference type="EMBL" id="VOOS01000004">
    <property type="protein sequence ID" value="TXB64724.1"/>
    <property type="molecule type" value="Genomic_DNA"/>
</dbReference>
<dbReference type="Gene3D" id="2.60.120.260">
    <property type="entry name" value="Galactose-binding domain-like"/>
    <property type="match status" value="1"/>
</dbReference>
<dbReference type="Proteomes" id="UP000321721">
    <property type="component" value="Unassembled WGS sequence"/>
</dbReference>
<dbReference type="OrthoDB" id="9792152at2"/>
<dbReference type="Gene3D" id="2.60.40.10">
    <property type="entry name" value="Immunoglobulins"/>
    <property type="match status" value="2"/>
</dbReference>
<reference evidence="5 6" key="1">
    <citation type="submission" date="2019-08" db="EMBL/GenBank/DDBJ databases">
        <title>Genome of Vicingus serpentipes NCIMB 15042.</title>
        <authorList>
            <person name="Bowman J.P."/>
        </authorList>
    </citation>
    <scope>NUCLEOTIDE SEQUENCE [LARGE SCALE GENOMIC DNA]</scope>
    <source>
        <strain evidence="5 6">NCIMB 15042</strain>
    </source>
</reference>